<dbReference type="InterPro" id="IPR036590">
    <property type="entry name" value="SRAP-like"/>
</dbReference>
<name>A0A3M3QYN8_PSECA</name>
<dbReference type="InterPro" id="IPR003738">
    <property type="entry name" value="SRAP"/>
</dbReference>
<evidence type="ECO:0000313" key="2">
    <source>
        <dbReference type="Proteomes" id="UP000270524"/>
    </source>
</evidence>
<dbReference type="GO" id="GO:0003697">
    <property type="term" value="F:single-stranded DNA binding"/>
    <property type="evidence" value="ECO:0007669"/>
    <property type="project" value="InterPro"/>
</dbReference>
<dbReference type="AlphaFoldDB" id="A0A3M3QYN8"/>
<dbReference type="Proteomes" id="UP000270524">
    <property type="component" value="Unassembled WGS sequence"/>
</dbReference>
<dbReference type="GO" id="GO:0106300">
    <property type="term" value="P:protein-DNA covalent cross-linking repair"/>
    <property type="evidence" value="ECO:0007669"/>
    <property type="project" value="InterPro"/>
</dbReference>
<comment type="caution">
    <text evidence="1">The sequence shown here is derived from an EMBL/GenBank/DDBJ whole genome shotgun (WGS) entry which is preliminary data.</text>
</comment>
<proteinExistence type="predicted"/>
<accession>A0A3M3QYN8</accession>
<protein>
    <submittedName>
        <fullName evidence="1">Uncharacterized protein</fullName>
    </submittedName>
</protein>
<sequence>MAALAQVHAELASHEGDGFVIVTAASDQGMMDIRDRRLSVLSSELVREWANLATEPARAPEIAQEGCTSVDEFEWYAVGKAVGNVRNQGAGLIDKVD</sequence>
<dbReference type="EMBL" id="RBPJ01000278">
    <property type="protein sequence ID" value="RMN89357.1"/>
    <property type="molecule type" value="Genomic_DNA"/>
</dbReference>
<evidence type="ECO:0000313" key="1">
    <source>
        <dbReference type="EMBL" id="RMN89357.1"/>
    </source>
</evidence>
<dbReference type="SUPFAM" id="SSF143081">
    <property type="entry name" value="BB1717-like"/>
    <property type="match status" value="1"/>
</dbReference>
<dbReference type="Pfam" id="PF02586">
    <property type="entry name" value="SRAP"/>
    <property type="match status" value="1"/>
</dbReference>
<dbReference type="Gene3D" id="3.90.1680.10">
    <property type="entry name" value="SOS response associated peptidase-like"/>
    <property type="match status" value="1"/>
</dbReference>
<gene>
    <name evidence="1" type="ORF">ALQ51_00517</name>
</gene>
<organism evidence="1 2">
    <name type="scientific">Pseudomonas cannabina</name>
    <dbReference type="NCBI Taxonomy" id="86840"/>
    <lineage>
        <taxon>Bacteria</taxon>
        <taxon>Pseudomonadati</taxon>
        <taxon>Pseudomonadota</taxon>
        <taxon>Gammaproteobacteria</taxon>
        <taxon>Pseudomonadales</taxon>
        <taxon>Pseudomonadaceae</taxon>
        <taxon>Pseudomonas</taxon>
    </lineage>
</organism>
<reference evidence="1 2" key="1">
    <citation type="submission" date="2018-08" db="EMBL/GenBank/DDBJ databases">
        <title>Recombination of ecologically and evolutionarily significant loci maintains genetic cohesion in the Pseudomonas syringae species complex.</title>
        <authorList>
            <person name="Dillon M."/>
            <person name="Thakur S."/>
            <person name="Almeida R.N.D."/>
            <person name="Weir B.S."/>
            <person name="Guttman D.S."/>
        </authorList>
    </citation>
    <scope>NUCLEOTIDE SEQUENCE [LARGE SCALE GENOMIC DNA]</scope>
    <source>
        <strain evidence="1 2">ICMP 15203</strain>
    </source>
</reference>